<dbReference type="Proteomes" id="UP000324222">
    <property type="component" value="Unassembled WGS sequence"/>
</dbReference>
<feature type="region of interest" description="Disordered" evidence="1">
    <location>
        <begin position="1"/>
        <end position="50"/>
    </location>
</feature>
<organism evidence="2 3">
    <name type="scientific">Portunus trituberculatus</name>
    <name type="common">Swimming crab</name>
    <name type="synonym">Neptunus trituberculatus</name>
    <dbReference type="NCBI Taxonomy" id="210409"/>
    <lineage>
        <taxon>Eukaryota</taxon>
        <taxon>Metazoa</taxon>
        <taxon>Ecdysozoa</taxon>
        <taxon>Arthropoda</taxon>
        <taxon>Crustacea</taxon>
        <taxon>Multicrustacea</taxon>
        <taxon>Malacostraca</taxon>
        <taxon>Eumalacostraca</taxon>
        <taxon>Eucarida</taxon>
        <taxon>Decapoda</taxon>
        <taxon>Pleocyemata</taxon>
        <taxon>Brachyura</taxon>
        <taxon>Eubrachyura</taxon>
        <taxon>Portunoidea</taxon>
        <taxon>Portunidae</taxon>
        <taxon>Portuninae</taxon>
        <taxon>Portunus</taxon>
    </lineage>
</organism>
<dbReference type="EMBL" id="VSRR010001009">
    <property type="protein sequence ID" value="MPC21727.1"/>
    <property type="molecule type" value="Genomic_DNA"/>
</dbReference>
<keyword evidence="3" id="KW-1185">Reference proteome</keyword>
<evidence type="ECO:0000313" key="2">
    <source>
        <dbReference type="EMBL" id="MPC21727.1"/>
    </source>
</evidence>
<feature type="compositionally biased region" description="Basic and acidic residues" evidence="1">
    <location>
        <begin position="1"/>
        <end position="27"/>
    </location>
</feature>
<proteinExistence type="predicted"/>
<evidence type="ECO:0000313" key="3">
    <source>
        <dbReference type="Proteomes" id="UP000324222"/>
    </source>
</evidence>
<dbReference type="AlphaFoldDB" id="A0A5B7DKV0"/>
<comment type="caution">
    <text evidence="2">The sequence shown here is derived from an EMBL/GenBank/DDBJ whole genome shotgun (WGS) entry which is preliminary data.</text>
</comment>
<name>A0A5B7DKV0_PORTR</name>
<sequence>MGRETAGRAGVVREAEQGRSAARHEVMSRGGVSRGWRSEAVPQAPPPAAGAGWRCCHLAVHERTRPQTFYRQNLIDLSYHVAPAQREATERARVPACVSACVLPLLRSHVIPNIVISVASSKLGKRRAVSDGLLEDPVSTAVLATLWSRNTEQ</sequence>
<reference evidence="2 3" key="1">
    <citation type="submission" date="2019-05" db="EMBL/GenBank/DDBJ databases">
        <title>Another draft genome of Portunus trituberculatus and its Hox gene families provides insights of decapod evolution.</title>
        <authorList>
            <person name="Jeong J.-H."/>
            <person name="Song I."/>
            <person name="Kim S."/>
            <person name="Choi T."/>
            <person name="Kim D."/>
            <person name="Ryu S."/>
            <person name="Kim W."/>
        </authorList>
    </citation>
    <scope>NUCLEOTIDE SEQUENCE [LARGE SCALE GENOMIC DNA]</scope>
    <source>
        <tissue evidence="2">Muscle</tissue>
    </source>
</reference>
<gene>
    <name evidence="2" type="ORF">E2C01_014722</name>
</gene>
<protein>
    <submittedName>
        <fullName evidence="2">Uncharacterized protein</fullName>
    </submittedName>
</protein>
<accession>A0A5B7DKV0</accession>
<evidence type="ECO:0000256" key="1">
    <source>
        <dbReference type="SAM" id="MobiDB-lite"/>
    </source>
</evidence>